<dbReference type="Gene3D" id="3.30.465.10">
    <property type="match status" value="1"/>
</dbReference>
<dbReference type="SUPFAM" id="SSF56176">
    <property type="entry name" value="FAD-binding/transporter-associated domain-like"/>
    <property type="match status" value="1"/>
</dbReference>
<keyword evidence="13" id="KW-1185">Reference proteome</keyword>
<dbReference type="Gene3D" id="2.60.120.590">
    <property type="entry name" value="Alpha-ketoglutarate-dependent dioxygenase AlkB-like"/>
    <property type="match status" value="1"/>
</dbReference>
<feature type="region of interest" description="Disordered" evidence="9">
    <location>
        <begin position="1"/>
        <end position="73"/>
    </location>
</feature>
<dbReference type="InterPro" id="IPR006094">
    <property type="entry name" value="Oxid_FAD_bind_N"/>
</dbReference>
<feature type="domain" description="Fe2OG dioxygenase" evidence="11">
    <location>
        <begin position="292"/>
        <end position="389"/>
    </location>
</feature>
<comment type="similarity">
    <text evidence="2">Belongs to the oxygen-dependent FAD-linked oxidoreductase family.</text>
</comment>
<evidence type="ECO:0000256" key="7">
    <source>
        <dbReference type="ARBA" id="ARBA00023157"/>
    </source>
</evidence>
<dbReference type="GO" id="GO:0071949">
    <property type="term" value="F:FAD binding"/>
    <property type="evidence" value="ECO:0007669"/>
    <property type="project" value="InterPro"/>
</dbReference>
<dbReference type="SMR" id="A0A803LDI7"/>
<dbReference type="FunFam" id="3.30.43.10:FF:000004">
    <property type="entry name" value="Berberine bridge enzyme-like 15"/>
    <property type="match status" value="1"/>
</dbReference>
<dbReference type="Pfam" id="PF13532">
    <property type="entry name" value="2OG-FeII_Oxy_2"/>
    <property type="match status" value="1"/>
</dbReference>
<name>A0A803LDI7_CHEQI</name>
<dbReference type="InterPro" id="IPR005123">
    <property type="entry name" value="Oxoglu/Fe-dep_dioxygenase_dom"/>
</dbReference>
<feature type="compositionally biased region" description="Low complexity" evidence="9">
    <location>
        <begin position="1"/>
        <end position="12"/>
    </location>
</feature>
<evidence type="ECO:0000256" key="6">
    <source>
        <dbReference type="ARBA" id="ARBA00022827"/>
    </source>
</evidence>
<feature type="region of interest" description="Disordered" evidence="9">
    <location>
        <begin position="85"/>
        <end position="105"/>
    </location>
</feature>
<dbReference type="Pfam" id="PF01565">
    <property type="entry name" value="FAD_binding_4"/>
    <property type="match status" value="1"/>
</dbReference>
<dbReference type="Pfam" id="PF08031">
    <property type="entry name" value="BBE"/>
    <property type="match status" value="1"/>
</dbReference>
<evidence type="ECO:0000259" key="10">
    <source>
        <dbReference type="PROSITE" id="PS51387"/>
    </source>
</evidence>
<evidence type="ECO:0000256" key="3">
    <source>
        <dbReference type="ARBA" id="ARBA00007879"/>
    </source>
</evidence>
<dbReference type="Proteomes" id="UP000596660">
    <property type="component" value="Unplaced"/>
</dbReference>
<evidence type="ECO:0000313" key="12">
    <source>
        <dbReference type="EnsemblPlants" id="AUR62009926-RA:cds"/>
    </source>
</evidence>
<evidence type="ECO:0000256" key="1">
    <source>
        <dbReference type="ARBA" id="ARBA00001974"/>
    </source>
</evidence>
<dbReference type="InterPro" id="IPR037151">
    <property type="entry name" value="AlkB-like_sf"/>
</dbReference>
<evidence type="ECO:0000313" key="13">
    <source>
        <dbReference type="Proteomes" id="UP000596660"/>
    </source>
</evidence>
<protein>
    <submittedName>
        <fullName evidence="12">Uncharacterized protein</fullName>
    </submittedName>
</protein>
<evidence type="ECO:0000256" key="5">
    <source>
        <dbReference type="ARBA" id="ARBA00022729"/>
    </source>
</evidence>
<evidence type="ECO:0000256" key="9">
    <source>
        <dbReference type="SAM" id="MobiDB-lite"/>
    </source>
</evidence>
<dbReference type="PROSITE" id="PS51471">
    <property type="entry name" value="FE2OG_OXY"/>
    <property type="match status" value="1"/>
</dbReference>
<dbReference type="InterPro" id="IPR012951">
    <property type="entry name" value="BBE"/>
</dbReference>
<proteinExistence type="inferred from homology"/>
<dbReference type="InterPro" id="IPR036318">
    <property type="entry name" value="FAD-bd_PCMH-like_sf"/>
</dbReference>
<evidence type="ECO:0000256" key="4">
    <source>
        <dbReference type="ARBA" id="ARBA00022630"/>
    </source>
</evidence>
<keyword evidence="5" id="KW-0732">Signal</keyword>
<dbReference type="EnsemblPlants" id="AUR62009926-RA">
    <property type="protein sequence ID" value="AUR62009926-RA:cds"/>
    <property type="gene ID" value="AUR62009926"/>
</dbReference>
<keyword evidence="6" id="KW-0274">FAD</keyword>
<keyword evidence="4" id="KW-0285">Flavoprotein</keyword>
<dbReference type="PANTHER" id="PTHR32448">
    <property type="entry name" value="OS08G0158400 PROTEIN"/>
    <property type="match status" value="1"/>
</dbReference>
<dbReference type="SUPFAM" id="SSF51197">
    <property type="entry name" value="Clavaminate synthase-like"/>
    <property type="match status" value="1"/>
</dbReference>
<feature type="domain" description="FAD-binding PCMH-type" evidence="10">
    <location>
        <begin position="429"/>
        <end position="603"/>
    </location>
</feature>
<sequence length="851" mass="94789">MNRSGGWSSSSRGRGRHSWRKVTADSSPDFHTPVQADASSNERMSDHQGQKQGSYMFRGGGSLDRKPHGSWQVKGHSLDSVVSRVNDNMTPAGGQQQGSSSVGRSYIRGGRQKQWIASSRASNTADSSHDKYLGDYPVEAKVPINLDRSFMESVDNLADVSPLSLESDVEVNHCSGAEPLKSTENEFGHENNESSDCATPIRVFDICPPKSGFYEPRFREGGKLHLRMMCFGQFWDPEASKYVKYRPIDQAKPPSLPQEFLMLVDRAIKDSHSLIAKQSGANNVEDILPPVKPDICLVNYYTQTGRLGLHQDKDESRESLEKGMPIVSFSIGDSAEFLYGDQADAEKADKIKLESGDVLIFGGKSRHIFHGVSAILPASKYNVIDFLDWLTLHSNTSNLITKVVYTPQNVSYSFVLNANVRNLRFNTSSAPKHLAIVTALDKSHVQATILCAKAHGLEMRIRSGGHDYEGLSYRSPNPFIILDLFNLRSIDIDLGSDTAWVQAGATLGELYYSIAKLSNTRAFPGGVCTSVAVGGHFSGGGYGNMLRKFGLTVDNIIDAEIVDVNSVILNRKTMGEDLFWAIRGGGAASFCVVLAWKIRLVQVPEIVTTFVVVKTLEERGGDVFDQWQHVAHNLDPNLFIRTEAIYNRSHRSESTNKTLQLSFLGMYLGRSNDLIKVVSKDFPLLGLKKDDCSEMSWVESTINYYGLPMNSSLEILLERAPPQGLTYDKHKSDYVKEPIPKAGLDKLWEKIVEVEHVKLQINPYGGRRYIEGTNEVYRFMTPYVSKNPREAFLNYRDIDIGNNANNSLAFATAYFKGNLRRLLRVKAKVDPGNFFRYEQSIPVLASFKHTS</sequence>
<dbReference type="PROSITE" id="PS51387">
    <property type="entry name" value="FAD_PCMH"/>
    <property type="match status" value="1"/>
</dbReference>
<dbReference type="InterPro" id="IPR027450">
    <property type="entry name" value="AlkB-like"/>
</dbReference>
<evidence type="ECO:0000256" key="8">
    <source>
        <dbReference type="ARBA" id="ARBA00023180"/>
    </source>
</evidence>
<dbReference type="InterPro" id="IPR016166">
    <property type="entry name" value="FAD-bd_PCMH"/>
</dbReference>
<organism evidence="12 13">
    <name type="scientific">Chenopodium quinoa</name>
    <name type="common">Quinoa</name>
    <dbReference type="NCBI Taxonomy" id="63459"/>
    <lineage>
        <taxon>Eukaryota</taxon>
        <taxon>Viridiplantae</taxon>
        <taxon>Streptophyta</taxon>
        <taxon>Embryophyta</taxon>
        <taxon>Tracheophyta</taxon>
        <taxon>Spermatophyta</taxon>
        <taxon>Magnoliopsida</taxon>
        <taxon>eudicotyledons</taxon>
        <taxon>Gunneridae</taxon>
        <taxon>Pentapetalae</taxon>
        <taxon>Caryophyllales</taxon>
        <taxon>Chenopodiaceae</taxon>
        <taxon>Chenopodioideae</taxon>
        <taxon>Atripliceae</taxon>
        <taxon>Chenopodium</taxon>
    </lineage>
</organism>
<keyword evidence="8" id="KW-0325">Glycoprotein</keyword>
<evidence type="ECO:0000259" key="11">
    <source>
        <dbReference type="PROSITE" id="PS51471"/>
    </source>
</evidence>
<dbReference type="InterPro" id="IPR016169">
    <property type="entry name" value="FAD-bd_PCMH_sub2"/>
</dbReference>
<reference evidence="12" key="1">
    <citation type="journal article" date="2017" name="Nature">
        <title>The genome of Chenopodium quinoa.</title>
        <authorList>
            <person name="Jarvis D.E."/>
            <person name="Ho Y.S."/>
            <person name="Lightfoot D.J."/>
            <person name="Schmoeckel S.M."/>
            <person name="Li B."/>
            <person name="Borm T.J.A."/>
            <person name="Ohyanagi H."/>
            <person name="Mineta K."/>
            <person name="Michell C.T."/>
            <person name="Saber N."/>
            <person name="Kharbatia N.M."/>
            <person name="Rupper R.R."/>
            <person name="Sharp A.R."/>
            <person name="Dally N."/>
            <person name="Boughton B.A."/>
            <person name="Woo Y.H."/>
            <person name="Gao G."/>
            <person name="Schijlen E.G.W.M."/>
            <person name="Guo X."/>
            <person name="Momin A.A."/>
            <person name="Negrao S."/>
            <person name="Al-Babili S."/>
            <person name="Gehring C."/>
            <person name="Roessner U."/>
            <person name="Jung C."/>
            <person name="Murphy K."/>
            <person name="Arold S.T."/>
            <person name="Gojobori T."/>
            <person name="van der Linden C.G."/>
            <person name="van Loo E.N."/>
            <person name="Jellen E.N."/>
            <person name="Maughan P.J."/>
            <person name="Tester M."/>
        </authorList>
    </citation>
    <scope>NUCLEOTIDE SEQUENCE [LARGE SCALE GENOMIC DNA]</scope>
    <source>
        <strain evidence="12">cv. PI 614886</strain>
    </source>
</reference>
<keyword evidence="7" id="KW-1015">Disulfide bond</keyword>
<dbReference type="Gene3D" id="3.40.462.20">
    <property type="match status" value="2"/>
</dbReference>
<comment type="similarity">
    <text evidence="3">Belongs to the alkB family.</text>
</comment>
<evidence type="ECO:0000256" key="2">
    <source>
        <dbReference type="ARBA" id="ARBA00005466"/>
    </source>
</evidence>
<reference evidence="12" key="2">
    <citation type="submission" date="2021-03" db="UniProtKB">
        <authorList>
            <consortium name="EnsemblPlants"/>
        </authorList>
    </citation>
    <scope>IDENTIFICATION</scope>
</reference>
<dbReference type="Gramene" id="AUR62009926-RA">
    <property type="protein sequence ID" value="AUR62009926-RA:cds"/>
    <property type="gene ID" value="AUR62009926"/>
</dbReference>
<dbReference type="GO" id="GO:0016491">
    <property type="term" value="F:oxidoreductase activity"/>
    <property type="evidence" value="ECO:0007669"/>
    <property type="project" value="InterPro"/>
</dbReference>
<accession>A0A803LDI7</accession>
<comment type="cofactor">
    <cofactor evidence="1">
        <name>FAD</name>
        <dbReference type="ChEBI" id="CHEBI:57692"/>
    </cofactor>
</comment>
<dbReference type="InterPro" id="IPR016167">
    <property type="entry name" value="FAD-bd_PCMH_sub1"/>
</dbReference>
<dbReference type="Gene3D" id="3.30.43.10">
    <property type="entry name" value="Uridine Diphospho-n-acetylenolpyruvylglucosamine Reductase, domain 2"/>
    <property type="match status" value="1"/>
</dbReference>
<dbReference type="AlphaFoldDB" id="A0A803LDI7"/>